<feature type="compositionally biased region" description="Basic and acidic residues" evidence="3">
    <location>
        <begin position="1125"/>
        <end position="1140"/>
    </location>
</feature>
<dbReference type="Proteomes" id="UP001461498">
    <property type="component" value="Unassembled WGS sequence"/>
</dbReference>
<feature type="region of interest" description="Disordered" evidence="3">
    <location>
        <begin position="589"/>
        <end position="672"/>
    </location>
</feature>
<feature type="compositionally biased region" description="Basic and acidic residues" evidence="3">
    <location>
        <begin position="333"/>
        <end position="363"/>
    </location>
</feature>
<keyword evidence="1" id="KW-0862">Zinc</keyword>
<keyword evidence="7" id="KW-1185">Reference proteome</keyword>
<feature type="region of interest" description="Disordered" evidence="3">
    <location>
        <begin position="1251"/>
        <end position="1277"/>
    </location>
</feature>
<feature type="compositionally biased region" description="Polar residues" evidence="3">
    <location>
        <begin position="137"/>
        <end position="149"/>
    </location>
</feature>
<feature type="compositionally biased region" description="Basic and acidic residues" evidence="3">
    <location>
        <begin position="1466"/>
        <end position="1479"/>
    </location>
</feature>
<feature type="compositionally biased region" description="Polar residues" evidence="3">
    <location>
        <begin position="1329"/>
        <end position="1373"/>
    </location>
</feature>
<dbReference type="GO" id="GO:0008270">
    <property type="term" value="F:zinc ion binding"/>
    <property type="evidence" value="ECO:0007669"/>
    <property type="project" value="UniProtKB-KW"/>
</dbReference>
<evidence type="ECO:0000313" key="7">
    <source>
        <dbReference type="Proteomes" id="UP001461498"/>
    </source>
</evidence>
<evidence type="ECO:0000259" key="4">
    <source>
        <dbReference type="PROSITE" id="PS50157"/>
    </source>
</evidence>
<feature type="coiled-coil region" evidence="2">
    <location>
        <begin position="925"/>
        <end position="972"/>
    </location>
</feature>
<dbReference type="EMBL" id="JAPXFL010000004">
    <property type="protein sequence ID" value="KAK9507424.1"/>
    <property type="molecule type" value="Genomic_DNA"/>
</dbReference>
<dbReference type="Pfam" id="PF00855">
    <property type="entry name" value="PWWP"/>
    <property type="match status" value="1"/>
</dbReference>
<feature type="region of interest" description="Disordered" evidence="3">
    <location>
        <begin position="1053"/>
        <end position="1148"/>
    </location>
</feature>
<feature type="compositionally biased region" description="Basic and acidic residues" evidence="3">
    <location>
        <begin position="1444"/>
        <end position="1457"/>
    </location>
</feature>
<keyword evidence="2" id="KW-0175">Coiled coil</keyword>
<dbReference type="InterPro" id="IPR013087">
    <property type="entry name" value="Znf_C2H2_type"/>
</dbReference>
<feature type="domain" description="PWWP" evidence="5">
    <location>
        <begin position="11"/>
        <end position="61"/>
    </location>
</feature>
<proteinExistence type="predicted"/>
<feature type="compositionally biased region" description="Polar residues" evidence="3">
    <location>
        <begin position="213"/>
        <end position="223"/>
    </location>
</feature>
<organism evidence="6 7">
    <name type="scientific">Rhynocoris fuscipes</name>
    <dbReference type="NCBI Taxonomy" id="488301"/>
    <lineage>
        <taxon>Eukaryota</taxon>
        <taxon>Metazoa</taxon>
        <taxon>Ecdysozoa</taxon>
        <taxon>Arthropoda</taxon>
        <taxon>Hexapoda</taxon>
        <taxon>Insecta</taxon>
        <taxon>Pterygota</taxon>
        <taxon>Neoptera</taxon>
        <taxon>Paraneoptera</taxon>
        <taxon>Hemiptera</taxon>
        <taxon>Heteroptera</taxon>
        <taxon>Panheteroptera</taxon>
        <taxon>Cimicomorpha</taxon>
        <taxon>Reduviidae</taxon>
        <taxon>Harpactorinae</taxon>
        <taxon>Harpactorini</taxon>
        <taxon>Rhynocoris</taxon>
    </lineage>
</organism>
<feature type="compositionally biased region" description="Basic and acidic residues" evidence="3">
    <location>
        <begin position="1053"/>
        <end position="1096"/>
    </location>
</feature>
<feature type="compositionally biased region" description="Polar residues" evidence="3">
    <location>
        <begin position="433"/>
        <end position="462"/>
    </location>
</feature>
<feature type="compositionally biased region" description="Basic and acidic residues" evidence="3">
    <location>
        <begin position="1170"/>
        <end position="1189"/>
    </location>
</feature>
<evidence type="ECO:0000256" key="2">
    <source>
        <dbReference type="SAM" id="Coils"/>
    </source>
</evidence>
<feature type="compositionally biased region" description="Basic residues" evidence="3">
    <location>
        <begin position="319"/>
        <end position="332"/>
    </location>
</feature>
<dbReference type="SUPFAM" id="SSF63748">
    <property type="entry name" value="Tudor/PWWP/MBT"/>
    <property type="match status" value="1"/>
</dbReference>
<accession>A0AAW1D8W2</accession>
<feature type="region of interest" description="Disordered" evidence="3">
    <location>
        <begin position="135"/>
        <end position="224"/>
    </location>
</feature>
<feature type="compositionally biased region" description="Polar residues" evidence="3">
    <location>
        <begin position="1097"/>
        <end position="1124"/>
    </location>
</feature>
<feature type="region of interest" description="Disordered" evidence="3">
    <location>
        <begin position="388"/>
        <end position="494"/>
    </location>
</feature>
<feature type="compositionally biased region" description="Basic and acidic residues" evidence="3">
    <location>
        <begin position="661"/>
        <end position="672"/>
    </location>
</feature>
<reference evidence="6 7" key="1">
    <citation type="submission" date="2022-12" db="EMBL/GenBank/DDBJ databases">
        <title>Chromosome-level genome assembly of true bugs.</title>
        <authorList>
            <person name="Ma L."/>
            <person name="Li H."/>
        </authorList>
    </citation>
    <scope>NUCLEOTIDE SEQUENCE [LARGE SCALE GENOMIC DNA]</scope>
    <source>
        <strain evidence="6">Lab_2022b</strain>
    </source>
</reference>
<feature type="compositionally biased region" description="Polar residues" evidence="3">
    <location>
        <begin position="628"/>
        <end position="645"/>
    </location>
</feature>
<feature type="region of interest" description="Disordered" evidence="3">
    <location>
        <begin position="291"/>
        <end position="375"/>
    </location>
</feature>
<feature type="compositionally biased region" description="Basic and acidic residues" evidence="3">
    <location>
        <begin position="467"/>
        <end position="479"/>
    </location>
</feature>
<sequence>MCDPAQIPYKPNDVVWVKLGTVWWPAQVQDPDKLEKEVTEGLKKTPLVIVKFFNEDTYEYIRNLDQIYHYNCTKKNEFLQKGLDLCRPNNSRCKSSSMGKFPDDVRIAEEISGGNPDICNDPMFKYDVEDKKATASAVKQSPESKTPLTSIKRVRSEADLPPPKKRNRNSLPSLADNHPNFIGSSPEASSSKTDTPATVPRPRRKPPRDVDSPLSSSVIQDTSPVALRRIEPETIAKIKKKNYQANIRIQPSPPSLSNMQEYICYRCNDRTNRLSRLIEHYRAHDKHGMNVPPMSPMITSPLALSIPGPSTVDSLSTPKSRREKTPKTKSRKSNKETPTKKKPSKEETPKSDPIRKSDGDVSIKKKQKKTLKSKAVEADRNKVLRENILKDWDDESDDESANNGKVVRTTAEVHFPSSRKTEDPVSVEEVSDLSEQIVSDQNLTTENNATPPSSLDVSNTEPSAVKLVDDENMKKKAEQSPEVPIAVENKGEEEKSCFDFEEDLDEAINLDKSHKFGQKLPRVINEEKMSKSVNSSTASDIHQIVKPEDDTKILESKVEELLENTKMIEVPKIPEINLLPKRRSSRIRGKRNVSFVKSDEEIEGTVPNEESSVPDATPRSSKDKKSGIKNTETSLTDGLQNTTSEIVKDERIPMLESKNNASEKIEEKEVLDKSSDKIDNLLDMKNNEEPGLELADISKKVIENNGANLKPSIDTCEGEFTGSNLKDGNDSVDKGNLPEDEEKFHSNINLEDEYIEVVSPAESKEHCNKLTEEDGPNAEVSGQACQDKREKIAHLDIKLTEEEKFTNEIKDNLTCLTRKEKNDVTESEGSKENLVDTPKKEEIIKKSEEEKQKLVEFRGKEKEEVESEENKDKLMDLSVKGEEVMICEQNKNTLMDLSVKEDVVESERNKEILMDFPEKEKKLIKSKEEKQKEFIRKEEEEMESENNREKFIELFDNEKKVLESENNEEKAMDLSVQEENFIESKEIKEILIEPEALDLSEEKVEVKPNIIKEQTSSDVVDKCSTIEEPQISMEFAEECMVDKKMRGVLEVTDEKAESSLSFEKKDDKHSSNEEFLERRKTVIEKENGSEGKDDTSARTLNNNKIEMNSDSDLNTNDAISFKQDTNAKDSKTLTETKHEQNTNTCFSQDIPKVIESCVEFVDNEKINKNISEEEMDRSKDVSNEDENKVGKLQVSEDQLVLSDNKTRVDEEVASENIKIPTVESEQNILADEQTSLALNDPSTKQEKEMVVGEVQKESSEVKDELSKSLTDTEKSVKNDKPYPVIEIGNYSNEMSMQMSSDIHQWTAMEYYADLEAQVRNDFVDDEPGGSSTDLSKNKSNLTKESCTIDNNSQVEVSNTQCKPESVSLSNSSDLMDEDTRSKNIEDNSQVQVESKVEKNDSPTKTQTSDSNKSRVIYDFKLDFPEHTVNEIPPKLTKSKKRKWETKEPDDKFRENELVNKPLDQNVSEKNEDLSKEVQKSEIVAENTSQAENAENESKKMKLDISELMETEVSDEHNITSSEVHDEITISNEPEEMKEVIVQSEDISQPVICQEISTTPSNTTVPSCDVNKDAVSETISVISTSVPKKEESLSDTNMQLNFTTISLNSETDKKGITPFDPSQLELDINSMPVVIEEDLIQDMNLPPVTSVASSSLSRSSHKQIRIQLRKAGENTSSLLQGAQNGKIIRIPGTSKEPTVTKKVQLPSTSKVQTVTTIHSPRAVATTGNQAVMLKVPLQGAGQTKYTVSKSQIRAASLAPAGTSGHPVKLQIIPQGPHQSAKLVMQPQQKPFAGKLASRVVIKNQSGALGMVANKQLPMAVKPGQKININQKRIISGKNIITKTGTIGVSKAGAVTTQKNAKSVVVTKPGISVQTSKTVLPTVQGTSVASTVQVVNQNVPSKVIMRRAKSSSGTISTVKSLPSQKSAIFIQTSQGLVPANKSVTKQIMQQMPQLAAGSSAPRPTQPVATNVKRVPVNKSRQANVNILKGNQKKVSRQQVALQAQLPQHTAGKQQVLSIPATSISPHELILNNVPLQFQNITAGQGDVKMLYLVDERGQYHQVDNSPLIAIDSGENKNVFIESNSSNEVDNFLLTFGDAGVNVSTTTTTPSQDILAKALANTQVLQSDSTDIGETLDGTTLYVEPQFPAQPTLAHNVLETSFSLNPPIMTPLEVPSSVSPQVTSIATSLITSSTVDTLVQKKADAQPSMPLLTDDVEVGGGQTVYLDSSGLVTATSQALTFQVINSDGSIVASSDEILQKRLMRDDITESKDSTDIAETHQTTVGQGDKSVSSFTFTQPSTTDNETKFIVEEKR</sequence>
<evidence type="ECO:0008006" key="8">
    <source>
        <dbReference type="Google" id="ProtNLM"/>
    </source>
</evidence>
<feature type="domain" description="C2H2-type" evidence="4">
    <location>
        <begin position="262"/>
        <end position="292"/>
    </location>
</feature>
<feature type="region of interest" description="Disordered" evidence="3">
    <location>
        <begin position="1430"/>
        <end position="1497"/>
    </location>
</feature>
<evidence type="ECO:0000256" key="1">
    <source>
        <dbReference type="PROSITE-ProRule" id="PRU00042"/>
    </source>
</evidence>
<name>A0AAW1D8W2_9HEMI</name>
<gene>
    <name evidence="6" type="ORF">O3M35_007279</name>
</gene>
<feature type="region of interest" description="Disordered" evidence="3">
    <location>
        <begin position="1170"/>
        <end position="1195"/>
    </location>
</feature>
<dbReference type="PROSITE" id="PS50812">
    <property type="entry name" value="PWWP"/>
    <property type="match status" value="1"/>
</dbReference>
<keyword evidence="1" id="KW-0479">Metal-binding</keyword>
<dbReference type="Gene3D" id="2.30.30.140">
    <property type="match status" value="1"/>
</dbReference>
<dbReference type="PROSITE" id="PS50157">
    <property type="entry name" value="ZINC_FINGER_C2H2_2"/>
    <property type="match status" value="1"/>
</dbReference>
<comment type="caution">
    <text evidence="6">The sequence shown here is derived from an EMBL/GenBank/DDBJ whole genome shotgun (WGS) entry which is preliminary data.</text>
</comment>
<evidence type="ECO:0000256" key="3">
    <source>
        <dbReference type="SAM" id="MobiDB-lite"/>
    </source>
</evidence>
<dbReference type="CDD" id="cd05162">
    <property type="entry name" value="PWWP"/>
    <property type="match status" value="1"/>
</dbReference>
<dbReference type="InterPro" id="IPR000313">
    <property type="entry name" value="PWWP_dom"/>
</dbReference>
<keyword evidence="1" id="KW-0863">Zinc-finger</keyword>
<feature type="region of interest" description="Disordered" evidence="3">
    <location>
        <begin position="1321"/>
        <end position="1412"/>
    </location>
</feature>
<feature type="compositionally biased region" description="Polar residues" evidence="3">
    <location>
        <begin position="182"/>
        <end position="196"/>
    </location>
</feature>
<protein>
    <recommendedName>
        <fullName evidence="8">PWWP domain-containing protein</fullName>
    </recommendedName>
</protein>
<evidence type="ECO:0000313" key="6">
    <source>
        <dbReference type="EMBL" id="KAK9507424.1"/>
    </source>
</evidence>
<evidence type="ECO:0000259" key="5">
    <source>
        <dbReference type="PROSITE" id="PS50812"/>
    </source>
</evidence>